<evidence type="ECO:0000313" key="1">
    <source>
        <dbReference type="EMBL" id="KAJ8617529.1"/>
    </source>
</evidence>
<dbReference type="EMBL" id="CM056812">
    <property type="protein sequence ID" value="KAJ8617529.1"/>
    <property type="molecule type" value="Genomic_DNA"/>
</dbReference>
<dbReference type="Proteomes" id="UP001234297">
    <property type="component" value="Chromosome 4"/>
</dbReference>
<protein>
    <submittedName>
        <fullName evidence="1">Uncharacterized protein</fullName>
    </submittedName>
</protein>
<organism evidence="1 2">
    <name type="scientific">Persea americana</name>
    <name type="common">Avocado</name>
    <dbReference type="NCBI Taxonomy" id="3435"/>
    <lineage>
        <taxon>Eukaryota</taxon>
        <taxon>Viridiplantae</taxon>
        <taxon>Streptophyta</taxon>
        <taxon>Embryophyta</taxon>
        <taxon>Tracheophyta</taxon>
        <taxon>Spermatophyta</taxon>
        <taxon>Magnoliopsida</taxon>
        <taxon>Magnoliidae</taxon>
        <taxon>Laurales</taxon>
        <taxon>Lauraceae</taxon>
        <taxon>Persea</taxon>
    </lineage>
</organism>
<reference evidence="1 2" key="1">
    <citation type="journal article" date="2022" name="Hortic Res">
        <title>A haplotype resolved chromosomal level avocado genome allows analysis of novel avocado genes.</title>
        <authorList>
            <person name="Nath O."/>
            <person name="Fletcher S.J."/>
            <person name="Hayward A."/>
            <person name="Shaw L.M."/>
            <person name="Masouleh A.K."/>
            <person name="Furtado A."/>
            <person name="Henry R.J."/>
            <person name="Mitter N."/>
        </authorList>
    </citation>
    <scope>NUCLEOTIDE SEQUENCE [LARGE SCALE GENOMIC DNA]</scope>
    <source>
        <strain evidence="2">cv. Hass</strain>
    </source>
</reference>
<sequence>MQEFREAVKSLEGLEEFNLEAFINDQLSNGSATGNNSSEWSIEEVLKTTFLTKPGKKERSDSTVMQRTRTNRTASQSLHSASSCKSKAGEECDTKAS</sequence>
<gene>
    <name evidence="1" type="ORF">MRB53_013715</name>
</gene>
<proteinExistence type="predicted"/>
<comment type="caution">
    <text evidence="1">The sequence shown here is derived from an EMBL/GenBank/DDBJ whole genome shotgun (WGS) entry which is preliminary data.</text>
</comment>
<name>A0ACC2K8R6_PERAE</name>
<evidence type="ECO:0000313" key="2">
    <source>
        <dbReference type="Proteomes" id="UP001234297"/>
    </source>
</evidence>
<keyword evidence="2" id="KW-1185">Reference proteome</keyword>
<accession>A0ACC2K8R6</accession>